<gene>
    <name evidence="1" type="ORF">SAMN05216323_10691</name>
</gene>
<accession>A0A1G6R270</accession>
<dbReference type="RefSeq" id="WP_092440263.1">
    <property type="nucleotide sequence ID" value="NZ_FMYP01000069.1"/>
</dbReference>
<evidence type="ECO:0000313" key="1">
    <source>
        <dbReference type="EMBL" id="SDC98712.1"/>
    </source>
</evidence>
<proteinExistence type="predicted"/>
<dbReference type="OrthoDB" id="9915497at2"/>
<dbReference type="EMBL" id="FMYP01000069">
    <property type="protein sequence ID" value="SDC98712.1"/>
    <property type="molecule type" value="Genomic_DNA"/>
</dbReference>
<organism evidence="1 2">
    <name type="scientific">Williamwhitmania taraxaci</name>
    <dbReference type="NCBI Taxonomy" id="1640674"/>
    <lineage>
        <taxon>Bacteria</taxon>
        <taxon>Pseudomonadati</taxon>
        <taxon>Bacteroidota</taxon>
        <taxon>Bacteroidia</taxon>
        <taxon>Bacteroidales</taxon>
        <taxon>Williamwhitmaniaceae</taxon>
        <taxon>Williamwhitmania</taxon>
    </lineage>
</organism>
<dbReference type="AlphaFoldDB" id="A0A1G6R270"/>
<protein>
    <submittedName>
        <fullName evidence="1">Uncharacterized protein</fullName>
    </submittedName>
</protein>
<evidence type="ECO:0000313" key="2">
    <source>
        <dbReference type="Proteomes" id="UP000199452"/>
    </source>
</evidence>
<name>A0A1G6R270_9BACT</name>
<keyword evidence="2" id="KW-1185">Reference proteome</keyword>
<sequence>MENIEISSHAALQMHINHLKATKYVQEEELKLTFKEFVYTIDPVSMVKSSLHELAEDKDVKMDLAKVGLSFGANFIIDRVLGRNGSIKGFLSSMLVRNIASSLINGNASAIISGISKMMHKSPDQEKNPE</sequence>
<dbReference type="STRING" id="1640674.SAMN05216323_10691"/>
<dbReference type="Proteomes" id="UP000199452">
    <property type="component" value="Unassembled WGS sequence"/>
</dbReference>
<reference evidence="1 2" key="1">
    <citation type="submission" date="2016-09" db="EMBL/GenBank/DDBJ databases">
        <authorList>
            <person name="Capua I."/>
            <person name="De Benedictis P."/>
            <person name="Joannis T."/>
            <person name="Lombin L.H."/>
            <person name="Cattoli G."/>
        </authorList>
    </citation>
    <scope>NUCLEOTIDE SEQUENCE [LARGE SCALE GENOMIC DNA]</scope>
    <source>
        <strain evidence="1 2">A7P-90m</strain>
    </source>
</reference>